<dbReference type="PANTHER" id="PTHR45527:SF1">
    <property type="entry name" value="FATTY ACID SYNTHASE"/>
    <property type="match status" value="1"/>
</dbReference>
<dbReference type="RefSeq" id="WP_344495393.1">
    <property type="nucleotide sequence ID" value="NZ_BAAAUD010000033.1"/>
</dbReference>
<dbReference type="PANTHER" id="PTHR45527">
    <property type="entry name" value="NONRIBOSOMAL PEPTIDE SYNTHETASE"/>
    <property type="match status" value="1"/>
</dbReference>
<dbReference type="Pfam" id="PF00668">
    <property type="entry name" value="Condensation"/>
    <property type="match status" value="1"/>
</dbReference>
<dbReference type="Gene3D" id="3.30.559.10">
    <property type="entry name" value="Chloramphenicol acetyltransferase-like domain"/>
    <property type="match status" value="1"/>
</dbReference>
<evidence type="ECO:0000259" key="1">
    <source>
        <dbReference type="Pfam" id="PF00668"/>
    </source>
</evidence>
<accession>A0ABN3XB35</accession>
<dbReference type="InterPro" id="IPR023213">
    <property type="entry name" value="CAT-like_dom_sf"/>
</dbReference>
<dbReference type="Proteomes" id="UP001500403">
    <property type="component" value="Unassembled WGS sequence"/>
</dbReference>
<gene>
    <name evidence="2" type="ORF">GCM10010446_30890</name>
</gene>
<feature type="domain" description="Condensation" evidence="1">
    <location>
        <begin position="11"/>
        <end position="460"/>
    </location>
</feature>
<reference evidence="2 3" key="1">
    <citation type="journal article" date="2019" name="Int. J. Syst. Evol. Microbiol.">
        <title>The Global Catalogue of Microorganisms (GCM) 10K type strain sequencing project: providing services to taxonomists for standard genome sequencing and annotation.</title>
        <authorList>
            <consortium name="The Broad Institute Genomics Platform"/>
            <consortium name="The Broad Institute Genome Sequencing Center for Infectious Disease"/>
            <person name="Wu L."/>
            <person name="Ma J."/>
        </authorList>
    </citation>
    <scope>NUCLEOTIDE SEQUENCE [LARGE SCALE GENOMIC DNA]</scope>
    <source>
        <strain evidence="2 3">JCM 9088</strain>
    </source>
</reference>
<sequence length="469" mass="50913">MAGTGPAARALSIGQEALWFLYWMAPDSPAYNVQAALRIRGPLDEGRVRRALRSVVDRHDVLRSTFADTPAGPRRLVGPPDLVALEVREAPEAAADDDRLARLVREFGDTPFDLTGQGTCRALLLRVAPDDAVLVVSAHHIVTDATSQWLLLQELLDAYAADSASPLPPLKRGYDDYVAQEQHLLAGPRRERLQAFWEEFTEGADAAELLADRPRGEDRPGVFNGATRELRVPDELLPRLRETAKRTGVTGFALLLSVFQTLVHRYTGRTDFLIGCPTTTRSGPGMRQVVGYLVNTLVLPARFTASTTFADAAGSAQRQVMSAMKHIGYPYALLAGEARYAAGSPPVRMAFTMVAPGRLEPLLQRVTEAAAAGTSTEYAGLRLSLVDVPQLEGQFDISVEMRQSASSLTAVFRYATDLFDEDTVERLLDHYVHLLGAAVEDVDAPVTAPALVGTGELDELLALGAADDW</sequence>
<name>A0ABN3XB35_9ACTN</name>
<dbReference type="Gene3D" id="3.30.559.30">
    <property type="entry name" value="Nonribosomal peptide synthetase, condensation domain"/>
    <property type="match status" value="1"/>
</dbReference>
<dbReference type="SUPFAM" id="SSF52777">
    <property type="entry name" value="CoA-dependent acyltransferases"/>
    <property type="match status" value="2"/>
</dbReference>
<dbReference type="EMBL" id="BAAAUD010000033">
    <property type="protein sequence ID" value="GAA2943432.1"/>
    <property type="molecule type" value="Genomic_DNA"/>
</dbReference>
<dbReference type="InterPro" id="IPR001242">
    <property type="entry name" value="Condensation_dom"/>
</dbReference>
<protein>
    <recommendedName>
        <fullName evidence="1">Condensation domain-containing protein</fullName>
    </recommendedName>
</protein>
<comment type="caution">
    <text evidence="2">The sequence shown here is derived from an EMBL/GenBank/DDBJ whole genome shotgun (WGS) entry which is preliminary data.</text>
</comment>
<organism evidence="2 3">
    <name type="scientific">Streptomyces enissocaesilis</name>
    <dbReference type="NCBI Taxonomy" id="332589"/>
    <lineage>
        <taxon>Bacteria</taxon>
        <taxon>Bacillati</taxon>
        <taxon>Actinomycetota</taxon>
        <taxon>Actinomycetes</taxon>
        <taxon>Kitasatosporales</taxon>
        <taxon>Streptomycetaceae</taxon>
        <taxon>Streptomyces</taxon>
        <taxon>Streptomyces rochei group</taxon>
    </lineage>
</organism>
<dbReference type="CDD" id="cd19531">
    <property type="entry name" value="LCL_NRPS-like"/>
    <property type="match status" value="1"/>
</dbReference>
<evidence type="ECO:0000313" key="3">
    <source>
        <dbReference type="Proteomes" id="UP001500403"/>
    </source>
</evidence>
<keyword evidence="3" id="KW-1185">Reference proteome</keyword>
<evidence type="ECO:0000313" key="2">
    <source>
        <dbReference type="EMBL" id="GAA2943432.1"/>
    </source>
</evidence>
<proteinExistence type="predicted"/>